<dbReference type="Proteomes" id="UP001277471">
    <property type="component" value="Unassembled WGS sequence"/>
</dbReference>
<feature type="transmembrane region" description="Helical" evidence="1">
    <location>
        <begin position="408"/>
        <end position="429"/>
    </location>
</feature>
<keyword evidence="1" id="KW-0812">Transmembrane</keyword>
<dbReference type="EMBL" id="CP032343">
    <property type="protein sequence ID" value="QCO13181.1"/>
    <property type="molecule type" value="Genomic_DNA"/>
</dbReference>
<evidence type="ECO:0000313" key="5">
    <source>
        <dbReference type="Proteomes" id="UP001277471"/>
    </source>
</evidence>
<feature type="transmembrane region" description="Helical" evidence="1">
    <location>
        <begin position="441"/>
        <end position="460"/>
    </location>
</feature>
<sequence>MLSQSVSARLLSIHRLISLLFCLLISWSLWTGVLAFYADFVRPWMMPALAEAAGRPLPTAAEALRAVAARHAVGLDWTMMAPTPLRDFFIFSGRFGEGAPLTNLMVNPAADVMAPWNSVLTDSLFRRIHTDLLLPKPYGRFLMGVAGILIVLLVGTGLFIHGKVVVEAWSWRRRSRLIDLSDAHKRFGFWLIPYLFLMGLSGGILGLKVASQPLDAVLQAGGSPQAARALLSDDGDAPTAPGRSVTDVVPDGLSLCLDGFAERFPDSRIGRLQRQGDRLMVEGIPHGRLTWAGEGAGSLRAMCSLADGTIGTVRDSRDGGWGGVVESALRPLHYARFGGVGTALAYCLLGLLCLWTVDSGMKLLWLRAAKEERRPQDQLTLSRRLFNANNALYLLLPLLLLADNLLSGATHGGALFAASASVVLLYLLPWLDRRRASLERVALPILALAYAGLPLLRLGLYPAAPWSGVAAVMVVDGTALLIAVWLAAVAFRRQRQGSILPERERADRRLSA</sequence>
<dbReference type="PANTHER" id="PTHR34219:SF3">
    <property type="entry name" value="BLL7967 PROTEIN"/>
    <property type="match status" value="1"/>
</dbReference>
<feature type="transmembrane region" description="Helical" evidence="1">
    <location>
        <begin position="187"/>
        <end position="207"/>
    </location>
</feature>
<dbReference type="RefSeq" id="WP_059399706.1">
    <property type="nucleotide sequence ID" value="NZ_CP012917.1"/>
</dbReference>
<geneLocation type="plasmid" evidence="3 4">
    <name>p4</name>
</geneLocation>
<gene>
    <name evidence="3" type="ORF">D3868_29585</name>
    <name evidence="2" type="ORF">SIM66_03895</name>
</gene>
<evidence type="ECO:0000313" key="4">
    <source>
        <dbReference type="Proteomes" id="UP000298774"/>
    </source>
</evidence>
<dbReference type="PANTHER" id="PTHR34219">
    <property type="entry name" value="IRON-REGULATED INNER MEMBRANE PROTEIN-RELATED"/>
    <property type="match status" value="1"/>
</dbReference>
<keyword evidence="3" id="KW-0614">Plasmid</keyword>
<reference evidence="3 4" key="1">
    <citation type="submission" date="2018-09" db="EMBL/GenBank/DDBJ databases">
        <title>Whole genome based analysis of evolution and adaptive divergence in Indian and Brazilian strains of Azospirillum brasilense.</title>
        <authorList>
            <person name="Singh C."/>
            <person name="Tripathi A.K."/>
        </authorList>
    </citation>
    <scope>NUCLEOTIDE SEQUENCE [LARGE SCALE GENOMIC DNA]</scope>
    <source>
        <strain evidence="3 4">MTCC4038</strain>
        <plasmid evidence="3 4">p4</plasmid>
    </source>
</reference>
<dbReference type="KEGG" id="abf:AMK58_27600"/>
<dbReference type="Pfam" id="PF03929">
    <property type="entry name" value="PepSY_TM"/>
    <property type="match status" value="1"/>
</dbReference>
<dbReference type="GeneID" id="56453664"/>
<evidence type="ECO:0000313" key="2">
    <source>
        <dbReference type="EMBL" id="MDX5950341.1"/>
    </source>
</evidence>
<feature type="transmembrane region" description="Helical" evidence="1">
    <location>
        <begin position="466"/>
        <end position="491"/>
    </location>
</feature>
<organism evidence="3 4">
    <name type="scientific">Azospirillum brasilense</name>
    <dbReference type="NCBI Taxonomy" id="192"/>
    <lineage>
        <taxon>Bacteria</taxon>
        <taxon>Pseudomonadati</taxon>
        <taxon>Pseudomonadota</taxon>
        <taxon>Alphaproteobacteria</taxon>
        <taxon>Rhodospirillales</taxon>
        <taxon>Azospirillaceae</taxon>
        <taxon>Azospirillum</taxon>
    </lineage>
</organism>
<keyword evidence="1" id="KW-0472">Membrane</keyword>
<feature type="transmembrane region" description="Helical" evidence="1">
    <location>
        <begin position="141"/>
        <end position="166"/>
    </location>
</feature>
<proteinExistence type="predicted"/>
<dbReference type="AlphaFoldDB" id="A0A0P0F370"/>
<protein>
    <submittedName>
        <fullName evidence="3">PepSY domain-containing protein</fullName>
    </submittedName>
</protein>
<dbReference type="InterPro" id="IPR005625">
    <property type="entry name" value="PepSY-ass_TM"/>
</dbReference>
<evidence type="ECO:0000313" key="3">
    <source>
        <dbReference type="EMBL" id="QCO13181.1"/>
    </source>
</evidence>
<evidence type="ECO:0000256" key="1">
    <source>
        <dbReference type="SAM" id="Phobius"/>
    </source>
</evidence>
<accession>A0A0P0F370</accession>
<dbReference type="Proteomes" id="UP000298774">
    <property type="component" value="Plasmid p4"/>
</dbReference>
<feature type="transmembrane region" description="Helical" evidence="1">
    <location>
        <begin position="343"/>
        <end position="365"/>
    </location>
</feature>
<dbReference type="EMBL" id="JAWXYC010000002">
    <property type="protein sequence ID" value="MDX5950341.1"/>
    <property type="molecule type" value="Genomic_DNA"/>
</dbReference>
<reference evidence="2 5" key="2">
    <citation type="submission" date="2023-11" db="EMBL/GenBank/DDBJ databases">
        <title>MicrobeMod: A computational toolkit for identifying prokaryotic methylation and restriction-modification with nanopore sequencing.</title>
        <authorList>
            <person name="Crits-Christoph A."/>
            <person name="Kang S.C."/>
            <person name="Lee H."/>
            <person name="Ostrov N."/>
        </authorList>
    </citation>
    <scope>NUCLEOTIDE SEQUENCE [LARGE SCALE GENOMIC DNA]</scope>
    <source>
        <strain evidence="2 5">ATCC 29145</strain>
    </source>
</reference>
<keyword evidence="1" id="KW-1133">Transmembrane helix</keyword>
<name>A0A0P0F370_AZOBR</name>
<keyword evidence="5" id="KW-1185">Reference proteome</keyword>